<accession>A0ABU6PGN1</accession>
<name>A0ABU6PGN1_9BACI</name>
<keyword evidence="3" id="KW-1185">Reference proteome</keyword>
<evidence type="ECO:0000259" key="1">
    <source>
        <dbReference type="PROSITE" id="PS51186"/>
    </source>
</evidence>
<sequence length="144" mass="16690">MQSKLITELTDLETAFHIRKEVFVKEQGVPLEDEFDTFDEIGEKCKHVLVYYNELPVGTVRIRFVDGMGKLERICILKDYRKYGLGKIIIKALEEIARNKEAKKVKLHGQTQAEGFYEKLGYQTSSDVFMEDGIEHILMMKELA</sequence>
<dbReference type="Pfam" id="PF13673">
    <property type="entry name" value="Acetyltransf_10"/>
    <property type="match status" value="1"/>
</dbReference>
<proteinExistence type="predicted"/>
<dbReference type="GO" id="GO:0016746">
    <property type="term" value="F:acyltransferase activity"/>
    <property type="evidence" value="ECO:0007669"/>
    <property type="project" value="UniProtKB-KW"/>
</dbReference>
<dbReference type="InterPro" id="IPR039143">
    <property type="entry name" value="GNPNAT1-like"/>
</dbReference>
<protein>
    <submittedName>
        <fullName evidence="2">GNAT family N-acetyltransferase</fullName>
        <ecNumber evidence="2">2.3.1.-</ecNumber>
    </submittedName>
</protein>
<dbReference type="InterPro" id="IPR000182">
    <property type="entry name" value="GNAT_dom"/>
</dbReference>
<evidence type="ECO:0000313" key="3">
    <source>
        <dbReference type="Proteomes" id="UP001336122"/>
    </source>
</evidence>
<dbReference type="Gene3D" id="3.40.630.30">
    <property type="match status" value="1"/>
</dbReference>
<gene>
    <name evidence="2" type="ORF">P9485_19405</name>
</gene>
<comment type="caution">
    <text evidence="2">The sequence shown here is derived from an EMBL/GenBank/DDBJ whole genome shotgun (WGS) entry which is preliminary data.</text>
</comment>
<dbReference type="PANTHER" id="PTHR13355">
    <property type="entry name" value="GLUCOSAMINE 6-PHOSPHATE N-ACETYLTRANSFERASE"/>
    <property type="match status" value="1"/>
</dbReference>
<dbReference type="EMBL" id="JARTIK010000018">
    <property type="protein sequence ID" value="MED4679986.1"/>
    <property type="molecule type" value="Genomic_DNA"/>
</dbReference>
<dbReference type="CDD" id="cd04301">
    <property type="entry name" value="NAT_SF"/>
    <property type="match status" value="1"/>
</dbReference>
<evidence type="ECO:0000313" key="2">
    <source>
        <dbReference type="EMBL" id="MED4679986.1"/>
    </source>
</evidence>
<dbReference type="PROSITE" id="PS51186">
    <property type="entry name" value="GNAT"/>
    <property type="match status" value="1"/>
</dbReference>
<keyword evidence="2" id="KW-0808">Transferase</keyword>
<reference evidence="2 3" key="1">
    <citation type="submission" date="2023-03" db="EMBL/GenBank/DDBJ databases">
        <title>Bacillus Genome Sequencing.</title>
        <authorList>
            <person name="Dunlap C."/>
        </authorList>
    </citation>
    <scope>NUCLEOTIDE SEQUENCE [LARGE SCALE GENOMIC DNA]</scope>
    <source>
        <strain evidence="2 3">NRS-319</strain>
    </source>
</reference>
<feature type="domain" description="N-acetyltransferase" evidence="1">
    <location>
        <begin position="1"/>
        <end position="144"/>
    </location>
</feature>
<organism evidence="2 3">
    <name type="scientific">Bacillus nitratireducens</name>
    <dbReference type="NCBI Taxonomy" id="2026193"/>
    <lineage>
        <taxon>Bacteria</taxon>
        <taxon>Bacillati</taxon>
        <taxon>Bacillota</taxon>
        <taxon>Bacilli</taxon>
        <taxon>Bacillales</taxon>
        <taxon>Bacillaceae</taxon>
        <taxon>Bacillus</taxon>
        <taxon>Bacillus cereus group</taxon>
    </lineage>
</organism>
<dbReference type="InterPro" id="IPR016181">
    <property type="entry name" value="Acyl_CoA_acyltransferase"/>
</dbReference>
<dbReference type="RefSeq" id="WP_309443136.1">
    <property type="nucleotide sequence ID" value="NZ_JARTIK010000018.1"/>
</dbReference>
<dbReference type="Proteomes" id="UP001336122">
    <property type="component" value="Unassembled WGS sequence"/>
</dbReference>
<dbReference type="PANTHER" id="PTHR13355:SF9">
    <property type="entry name" value="ACETYLTRANSFERASE BSU40680-RELATED"/>
    <property type="match status" value="1"/>
</dbReference>
<keyword evidence="2" id="KW-0012">Acyltransferase</keyword>
<dbReference type="EC" id="2.3.1.-" evidence="2"/>
<dbReference type="SUPFAM" id="SSF55729">
    <property type="entry name" value="Acyl-CoA N-acyltransferases (Nat)"/>
    <property type="match status" value="1"/>
</dbReference>